<dbReference type="Proteomes" id="UP001204746">
    <property type="component" value="Unassembled WGS sequence"/>
</dbReference>
<organism evidence="1 2">
    <name type="scientific">Streptomyces rugosispiralis</name>
    <dbReference type="NCBI Taxonomy" id="2967341"/>
    <lineage>
        <taxon>Bacteria</taxon>
        <taxon>Bacillati</taxon>
        <taxon>Actinomycetota</taxon>
        <taxon>Actinomycetes</taxon>
        <taxon>Kitasatosporales</taxon>
        <taxon>Streptomycetaceae</taxon>
        <taxon>Streptomyces</taxon>
    </lineage>
</organism>
<keyword evidence="2" id="KW-1185">Reference proteome</keyword>
<reference evidence="1 2" key="1">
    <citation type="submission" date="2022-07" db="EMBL/GenBank/DDBJ databases">
        <authorList>
            <person name="Phongsopitanun W."/>
            <person name="Tanasupawat S."/>
        </authorList>
    </citation>
    <scope>NUCLEOTIDE SEQUENCE [LARGE SCALE GENOMIC DNA]</scope>
    <source>
        <strain evidence="1 2">RCU-064</strain>
    </source>
</reference>
<accession>A0ABT1UYC5</accession>
<gene>
    <name evidence="1" type="ORF">NP777_17955</name>
</gene>
<comment type="caution">
    <text evidence="1">The sequence shown here is derived from an EMBL/GenBank/DDBJ whole genome shotgun (WGS) entry which is preliminary data.</text>
</comment>
<evidence type="ECO:0000313" key="2">
    <source>
        <dbReference type="Proteomes" id="UP001204746"/>
    </source>
</evidence>
<protein>
    <submittedName>
        <fullName evidence="1">Uncharacterized protein</fullName>
    </submittedName>
</protein>
<proteinExistence type="predicted"/>
<name>A0ABT1UYC5_9ACTN</name>
<dbReference type="RefSeq" id="WP_256651165.1">
    <property type="nucleotide sequence ID" value="NZ_JANIAA010000010.1"/>
</dbReference>
<sequence length="118" mass="13657">MSSTEQQRGRTILRDQINSVKDAEKMRENARHDYDTMMSAIAILDILGLYMKKGYIDERLALDEWGWLYARAHSKHGEHVLKEREENDEGGRVPWPHFRELGEKATARHLPPTGMPGN</sequence>
<evidence type="ECO:0000313" key="1">
    <source>
        <dbReference type="EMBL" id="MCQ8190121.1"/>
    </source>
</evidence>
<dbReference type="EMBL" id="JANIAA010000010">
    <property type="protein sequence ID" value="MCQ8190121.1"/>
    <property type="molecule type" value="Genomic_DNA"/>
</dbReference>